<dbReference type="AlphaFoldDB" id="A0A212QNC2"/>
<protein>
    <submittedName>
        <fullName evidence="2">Uncharacterized protein</fullName>
    </submittedName>
</protein>
<proteinExistence type="predicted"/>
<accession>A0A212QNC2</accession>
<reference evidence="3" key="1">
    <citation type="submission" date="2017-06" db="EMBL/GenBank/DDBJ databases">
        <authorList>
            <person name="Varghese N."/>
            <person name="Submissions S."/>
        </authorList>
    </citation>
    <scope>NUCLEOTIDE SEQUENCE [LARGE SCALE GENOMIC DNA]</scope>
    <source>
        <strain evidence="3">DSM 137</strain>
    </source>
</reference>
<dbReference type="Proteomes" id="UP000198418">
    <property type="component" value="Unassembled WGS sequence"/>
</dbReference>
<dbReference type="RefSeq" id="WP_088519350.1">
    <property type="nucleotide sequence ID" value="NZ_FYDG01000001.1"/>
</dbReference>
<evidence type="ECO:0000256" key="1">
    <source>
        <dbReference type="SAM" id="MobiDB-lite"/>
    </source>
</evidence>
<name>A0A212QNC2_RHOAC</name>
<gene>
    <name evidence="2" type="ORF">SAMN06265338_101943</name>
</gene>
<feature type="compositionally biased region" description="Pro residues" evidence="1">
    <location>
        <begin position="80"/>
        <end position="95"/>
    </location>
</feature>
<organism evidence="2 3">
    <name type="scientific">Rhodoblastus acidophilus</name>
    <name type="common">Rhodopseudomonas acidophila</name>
    <dbReference type="NCBI Taxonomy" id="1074"/>
    <lineage>
        <taxon>Bacteria</taxon>
        <taxon>Pseudomonadati</taxon>
        <taxon>Pseudomonadota</taxon>
        <taxon>Alphaproteobacteria</taxon>
        <taxon>Hyphomicrobiales</taxon>
        <taxon>Rhodoblastaceae</taxon>
        <taxon>Rhodoblastus</taxon>
    </lineage>
</organism>
<dbReference type="EMBL" id="FYDG01000001">
    <property type="protein sequence ID" value="SNB60892.1"/>
    <property type="molecule type" value="Genomic_DNA"/>
</dbReference>
<evidence type="ECO:0000313" key="3">
    <source>
        <dbReference type="Proteomes" id="UP000198418"/>
    </source>
</evidence>
<dbReference type="OrthoDB" id="9808131at2"/>
<keyword evidence="3" id="KW-1185">Reference proteome</keyword>
<feature type="compositionally biased region" description="Gly residues" evidence="1">
    <location>
        <begin position="96"/>
        <end position="109"/>
    </location>
</feature>
<sequence>MNSQNETGPGADGAEADRRKFLASLGRFSVVTPPAITLLLSTTLTSEAIAQSGASHGHHPHGWGSGRDHHWSHHHHHAPGAPPWGGPPPHGPFPGPFGGGARGGPGRDA</sequence>
<evidence type="ECO:0000313" key="2">
    <source>
        <dbReference type="EMBL" id="SNB60892.1"/>
    </source>
</evidence>
<feature type="region of interest" description="Disordered" evidence="1">
    <location>
        <begin position="51"/>
        <end position="109"/>
    </location>
</feature>